<comment type="subcellular location">
    <subcellularLocation>
        <location evidence="1">Endoplasmic reticulum membrane</location>
        <topology evidence="1">Multi-pass membrane protein</topology>
    </subcellularLocation>
</comment>
<dbReference type="OrthoDB" id="377083at2759"/>
<feature type="transmembrane region" description="Helical" evidence="10">
    <location>
        <begin position="69"/>
        <end position="89"/>
    </location>
</feature>
<keyword evidence="9 10" id="KW-0472">Membrane</keyword>
<proteinExistence type="inferred from homology"/>
<dbReference type="PANTHER" id="PTHR13205:SF15">
    <property type="entry name" value="DOLICHOL KINASE"/>
    <property type="match status" value="1"/>
</dbReference>
<sequence length="468" mass="49394">MVALHSEFIAGCLFLLSALMLRPDGWLEAGILAAGLAVGPALHTKPAYSGAWLACLLPLLEHRLLGSDWVPLAASCLWSAGLLSLAAFGEQRWTRLVCAGCWLTALGAAVAAPAGAASAAAWAEAARLAQCSGFGLYLHRHMSGSLSPVELVLLTQLLRHLFPAYPLACFCLSSGLVAMDAICRHCLATSAQPVRFTYRGLIVATLNTCSFGYYALSARLFRPATVARQLLDLANLAALNWQLVSAWLALFGASLLLAGLSGRLPLRQMTQRKLFHFLAAAAFAVALLLGGDQRLELLSAAAFGLLAILLALDTLRRHDVAGVGRRLRSLLAPLIGPRDSAQLLLTPLALLLGLAAPIWLRLAGGRGAGIPAWAGILSVGVGDSLAGLVGSRFGRVRWPQMSRTLEGSAACFFGQLASLRCLLSASGLDSAGWPAYLLPVFSVTLVEAFLAQVDNLALPLCLYFLLAQ</sequence>
<name>A0A267FY84_9PLAT</name>
<keyword evidence="4" id="KW-0808">Transferase</keyword>
<feature type="transmembrane region" description="Helical" evidence="10">
    <location>
        <begin position="297"/>
        <end position="315"/>
    </location>
</feature>
<feature type="transmembrane region" description="Helical" evidence="10">
    <location>
        <begin position="343"/>
        <end position="362"/>
    </location>
</feature>
<feature type="transmembrane region" description="Helical" evidence="10">
    <location>
        <begin position="368"/>
        <end position="389"/>
    </location>
</feature>
<feature type="transmembrane region" description="Helical" evidence="10">
    <location>
        <begin position="274"/>
        <end position="291"/>
    </location>
</feature>
<feature type="signal peptide" evidence="11">
    <location>
        <begin position="1"/>
        <end position="20"/>
    </location>
</feature>
<feature type="transmembrane region" description="Helical" evidence="10">
    <location>
        <begin position="236"/>
        <end position="262"/>
    </location>
</feature>
<keyword evidence="11" id="KW-0732">Signal</keyword>
<comment type="caution">
    <text evidence="12">The sequence shown here is derived from an EMBL/GenBank/DDBJ whole genome shotgun (WGS) entry which is preliminary data.</text>
</comment>
<keyword evidence="7" id="KW-0256">Endoplasmic reticulum</keyword>
<evidence type="ECO:0000256" key="10">
    <source>
        <dbReference type="SAM" id="Phobius"/>
    </source>
</evidence>
<keyword evidence="6" id="KW-0418">Kinase</keyword>
<dbReference type="GO" id="GO:0043048">
    <property type="term" value="P:dolichyl monophosphate biosynthetic process"/>
    <property type="evidence" value="ECO:0007669"/>
    <property type="project" value="TreeGrafter"/>
</dbReference>
<evidence type="ECO:0000256" key="3">
    <source>
        <dbReference type="ARBA" id="ARBA00012132"/>
    </source>
</evidence>
<dbReference type="EC" id="2.7.1.108" evidence="3"/>
<evidence type="ECO:0000256" key="7">
    <source>
        <dbReference type="ARBA" id="ARBA00022824"/>
    </source>
</evidence>
<evidence type="ECO:0000256" key="8">
    <source>
        <dbReference type="ARBA" id="ARBA00022989"/>
    </source>
</evidence>
<feature type="transmembrane region" description="Helical" evidence="10">
    <location>
        <begin position="164"/>
        <end position="184"/>
    </location>
</feature>
<dbReference type="AlphaFoldDB" id="A0A267FY84"/>
<evidence type="ECO:0000256" key="1">
    <source>
        <dbReference type="ARBA" id="ARBA00004477"/>
    </source>
</evidence>
<dbReference type="STRING" id="282301.A0A267FY84"/>
<evidence type="ECO:0000256" key="6">
    <source>
        <dbReference type="ARBA" id="ARBA00022777"/>
    </source>
</evidence>
<dbReference type="InterPro" id="IPR032974">
    <property type="entry name" value="Polypren_kinase"/>
</dbReference>
<evidence type="ECO:0000256" key="4">
    <source>
        <dbReference type="ARBA" id="ARBA00022679"/>
    </source>
</evidence>
<dbReference type="PANTHER" id="PTHR13205">
    <property type="entry name" value="TRANSMEMBRANE PROTEIN 15-RELATED"/>
    <property type="match status" value="1"/>
</dbReference>
<dbReference type="GO" id="GO:0005789">
    <property type="term" value="C:endoplasmic reticulum membrane"/>
    <property type="evidence" value="ECO:0007669"/>
    <property type="project" value="UniProtKB-SubCell"/>
</dbReference>
<evidence type="ECO:0000256" key="11">
    <source>
        <dbReference type="SAM" id="SignalP"/>
    </source>
</evidence>
<reference evidence="12 13" key="1">
    <citation type="submission" date="2017-06" db="EMBL/GenBank/DDBJ databases">
        <title>A platform for efficient transgenesis in Macrostomum lignano, a flatworm model organism for stem cell research.</title>
        <authorList>
            <person name="Berezikov E."/>
        </authorList>
    </citation>
    <scope>NUCLEOTIDE SEQUENCE [LARGE SCALE GENOMIC DNA]</scope>
    <source>
        <strain evidence="12">DV1</strain>
        <tissue evidence="12">Whole organism</tissue>
    </source>
</reference>
<evidence type="ECO:0000256" key="2">
    <source>
        <dbReference type="ARBA" id="ARBA00010794"/>
    </source>
</evidence>
<evidence type="ECO:0000313" key="13">
    <source>
        <dbReference type="Proteomes" id="UP000215902"/>
    </source>
</evidence>
<keyword evidence="8 10" id="KW-1133">Transmembrane helix</keyword>
<dbReference type="EMBL" id="NIVC01000665">
    <property type="protein sequence ID" value="PAA78808.1"/>
    <property type="molecule type" value="Genomic_DNA"/>
</dbReference>
<feature type="chain" id="PRO_5012944319" description="dolichol kinase" evidence="11">
    <location>
        <begin position="21"/>
        <end position="468"/>
    </location>
</feature>
<dbReference type="Proteomes" id="UP000215902">
    <property type="component" value="Unassembled WGS sequence"/>
</dbReference>
<evidence type="ECO:0000313" key="12">
    <source>
        <dbReference type="EMBL" id="PAA78808.1"/>
    </source>
</evidence>
<accession>A0A267FY84</accession>
<gene>
    <name evidence="12" type="ORF">BOX15_Mlig014318g2</name>
</gene>
<evidence type="ECO:0000256" key="5">
    <source>
        <dbReference type="ARBA" id="ARBA00022692"/>
    </source>
</evidence>
<feature type="transmembrane region" description="Helical" evidence="10">
    <location>
        <begin position="196"/>
        <end position="216"/>
    </location>
</feature>
<evidence type="ECO:0000256" key="9">
    <source>
        <dbReference type="ARBA" id="ARBA00023136"/>
    </source>
</evidence>
<comment type="similarity">
    <text evidence="2">Belongs to the polyprenol kinase family.</text>
</comment>
<keyword evidence="13" id="KW-1185">Reference proteome</keyword>
<protein>
    <recommendedName>
        <fullName evidence="3">dolichol kinase</fullName>
        <ecNumber evidence="3">2.7.1.108</ecNumber>
    </recommendedName>
</protein>
<keyword evidence="5 10" id="KW-0812">Transmembrane</keyword>
<feature type="transmembrane region" description="Helical" evidence="10">
    <location>
        <begin position="96"/>
        <end position="123"/>
    </location>
</feature>
<organism evidence="12 13">
    <name type="scientific">Macrostomum lignano</name>
    <dbReference type="NCBI Taxonomy" id="282301"/>
    <lineage>
        <taxon>Eukaryota</taxon>
        <taxon>Metazoa</taxon>
        <taxon>Spiralia</taxon>
        <taxon>Lophotrochozoa</taxon>
        <taxon>Platyhelminthes</taxon>
        <taxon>Rhabditophora</taxon>
        <taxon>Macrostomorpha</taxon>
        <taxon>Macrostomida</taxon>
        <taxon>Macrostomidae</taxon>
        <taxon>Macrostomum</taxon>
    </lineage>
</organism>
<dbReference type="GO" id="GO:0004168">
    <property type="term" value="F:dolichol kinase activity"/>
    <property type="evidence" value="ECO:0007669"/>
    <property type="project" value="UniProtKB-EC"/>
</dbReference>